<accession>A0A4P8Y2B6</accession>
<organism evidence="2 3">
    <name type="scientific">Ruminococcus bovis</name>
    <dbReference type="NCBI Taxonomy" id="2564099"/>
    <lineage>
        <taxon>Bacteria</taxon>
        <taxon>Bacillati</taxon>
        <taxon>Bacillota</taxon>
        <taxon>Clostridia</taxon>
        <taxon>Eubacteriales</taxon>
        <taxon>Oscillospiraceae</taxon>
        <taxon>Ruminococcus</taxon>
    </lineage>
</organism>
<dbReference type="Proteomes" id="UP000301475">
    <property type="component" value="Chromosome"/>
</dbReference>
<evidence type="ECO:0000313" key="2">
    <source>
        <dbReference type="EMBL" id="QCT07388.1"/>
    </source>
</evidence>
<proteinExistence type="predicted"/>
<feature type="region of interest" description="Disordered" evidence="1">
    <location>
        <begin position="123"/>
        <end position="144"/>
    </location>
</feature>
<dbReference type="RefSeq" id="WP_022505475.1">
    <property type="nucleotide sequence ID" value="NZ_CP039381.1"/>
</dbReference>
<dbReference type="PANTHER" id="PTHR39162:SF1">
    <property type="entry name" value="SPORULATION PROTEIN YTFJ"/>
    <property type="match status" value="1"/>
</dbReference>
<sequence>MSEHPIESLMGVTMQKIREMVDVNTIIGDPITTPDGTVIVPVSQVSYGFASGGSDFPSKKDGRDCFGGGSGAGIKITPVGFLTVCKGEVRMIPVTESEGTFDKVMDIVPEAFDKIGSFFKKDKKKNKDNGTTPEITVDDNEVEM</sequence>
<keyword evidence="3" id="KW-1185">Reference proteome</keyword>
<name>A0A4P8Y2B6_9FIRM</name>
<evidence type="ECO:0000313" key="3">
    <source>
        <dbReference type="Proteomes" id="UP000301475"/>
    </source>
</evidence>
<dbReference type="AlphaFoldDB" id="A0A4P8Y2B6"/>
<protein>
    <submittedName>
        <fullName evidence="2">Sporulation protein YtfJ</fullName>
    </submittedName>
</protein>
<dbReference type="PANTHER" id="PTHR39162">
    <property type="entry name" value="GLL3345 PROTEIN"/>
    <property type="match status" value="1"/>
</dbReference>
<dbReference type="OrthoDB" id="9796262at2"/>
<dbReference type="PIRSF" id="PIRSF021377">
    <property type="entry name" value="YtfJ"/>
    <property type="match status" value="1"/>
</dbReference>
<gene>
    <name evidence="2" type="primary">ytfJ</name>
    <name evidence="2" type="ORF">E5Z56_08470</name>
</gene>
<reference evidence="2 3" key="1">
    <citation type="submission" date="2019-04" db="EMBL/GenBank/DDBJ databases">
        <authorList>
            <person name="Embree M."/>
            <person name="Gaffney J.R."/>
        </authorList>
    </citation>
    <scope>NUCLEOTIDE SEQUENCE [LARGE SCALE GENOMIC DNA]</scope>
    <source>
        <strain evidence="2 3">JE7A12</strain>
    </source>
</reference>
<dbReference type="InterPro" id="IPR014229">
    <property type="entry name" value="Spore_YtfJ"/>
</dbReference>
<dbReference type="KEGG" id="ruj:E5Z56_08470"/>
<evidence type="ECO:0000256" key="1">
    <source>
        <dbReference type="SAM" id="MobiDB-lite"/>
    </source>
</evidence>
<dbReference type="NCBIfam" id="TIGR02874">
    <property type="entry name" value="spore_ytfJ"/>
    <property type="match status" value="1"/>
</dbReference>
<dbReference type="EMBL" id="CP039381">
    <property type="protein sequence ID" value="QCT07388.1"/>
    <property type="molecule type" value="Genomic_DNA"/>
</dbReference>
<dbReference type="Pfam" id="PF09579">
    <property type="entry name" value="Spore_YtfJ"/>
    <property type="match status" value="1"/>
</dbReference>